<dbReference type="InterPro" id="IPR001807">
    <property type="entry name" value="ClC"/>
</dbReference>
<evidence type="ECO:0000313" key="12">
    <source>
        <dbReference type="Proteomes" id="UP001321825"/>
    </source>
</evidence>
<keyword evidence="5" id="KW-0406">Ion transport</keyword>
<evidence type="ECO:0000256" key="7">
    <source>
        <dbReference type="ARBA" id="ARBA00023173"/>
    </source>
</evidence>
<dbReference type="Gene3D" id="1.10.3080.10">
    <property type="entry name" value="Clc chloride channel"/>
    <property type="match status" value="1"/>
</dbReference>
<feature type="transmembrane region" description="Helical" evidence="10">
    <location>
        <begin position="196"/>
        <end position="220"/>
    </location>
</feature>
<dbReference type="KEGG" id="mcau:MIT9_P2382"/>
<dbReference type="CDD" id="cd01034">
    <property type="entry name" value="EriC_like"/>
    <property type="match status" value="1"/>
</dbReference>
<protein>
    <recommendedName>
        <fullName evidence="13">Chloride channel protein</fullName>
    </recommendedName>
</protein>
<feature type="transmembrane region" description="Helical" evidence="10">
    <location>
        <begin position="232"/>
        <end position="258"/>
    </location>
</feature>
<evidence type="ECO:0000256" key="6">
    <source>
        <dbReference type="ARBA" id="ARBA00023136"/>
    </source>
</evidence>
<keyword evidence="2" id="KW-0813">Transport</keyword>
<dbReference type="RefSeq" id="WP_317705182.1">
    <property type="nucleotide sequence ID" value="NZ_AP024714.1"/>
</dbReference>
<dbReference type="Proteomes" id="UP001321825">
    <property type="component" value="Chromosome"/>
</dbReference>
<keyword evidence="6 10" id="KW-0472">Membrane</keyword>
<dbReference type="PANTHER" id="PTHR43427:SF6">
    <property type="entry name" value="CHLORIDE CHANNEL PROTEIN CLC-E"/>
    <property type="match status" value="1"/>
</dbReference>
<evidence type="ECO:0000256" key="10">
    <source>
        <dbReference type="SAM" id="Phobius"/>
    </source>
</evidence>
<evidence type="ECO:0000256" key="5">
    <source>
        <dbReference type="ARBA" id="ARBA00023065"/>
    </source>
</evidence>
<feature type="transmembrane region" description="Helical" evidence="10">
    <location>
        <begin position="160"/>
        <end position="184"/>
    </location>
</feature>
<dbReference type="EMBL" id="AP024714">
    <property type="protein sequence ID" value="BCX82794.1"/>
    <property type="molecule type" value="Genomic_DNA"/>
</dbReference>
<keyword evidence="12" id="KW-1185">Reference proteome</keyword>
<evidence type="ECO:0000256" key="3">
    <source>
        <dbReference type="ARBA" id="ARBA00022692"/>
    </source>
</evidence>
<dbReference type="AlphaFoldDB" id="A0AAU9C6I6"/>
<evidence type="ECO:0000313" key="11">
    <source>
        <dbReference type="EMBL" id="BCX82794.1"/>
    </source>
</evidence>
<proteinExistence type="predicted"/>
<evidence type="ECO:0000256" key="1">
    <source>
        <dbReference type="ARBA" id="ARBA00004141"/>
    </source>
</evidence>
<dbReference type="PANTHER" id="PTHR43427">
    <property type="entry name" value="CHLORIDE CHANNEL PROTEIN CLC-E"/>
    <property type="match status" value="1"/>
</dbReference>
<evidence type="ECO:0000256" key="4">
    <source>
        <dbReference type="ARBA" id="ARBA00022989"/>
    </source>
</evidence>
<dbReference type="GO" id="GO:0005254">
    <property type="term" value="F:chloride channel activity"/>
    <property type="evidence" value="ECO:0007669"/>
    <property type="project" value="UniProtKB-KW"/>
</dbReference>
<feature type="transmembrane region" description="Helical" evidence="10">
    <location>
        <begin position="21"/>
        <end position="45"/>
    </location>
</feature>
<comment type="subcellular location">
    <subcellularLocation>
        <location evidence="1">Membrane</location>
        <topology evidence="1">Multi-pass membrane protein</topology>
    </subcellularLocation>
</comment>
<sequence length="431" mass="45964">MDAETDATASLLTAAGWKQRLVFWSGAILVGLFISALTLLSEQAVVHLRAFFDRTPAGIWLISPLGLVLTVWLTERWFPGAERSGVPQVKAALAIHRDLTLRQRFVSFPIAVGKVALTNLGLLTGASAGLGGPAIQIGASIITTLGRAARFPLHYLERGFILAGSAAGFAALFSAPLAGIIFAIEELGREMEEKISSLVLTAIIFAGMTAYVILNHYIFLEAAEVTQPQGRAWLSIGYCGIAGGLAGGLFAFLLVRLGQRLSRAGRRTRWALIVLFGLLLAALATLSGGRTLGTGYPMLKQIVNASQAASLWFPLEKALATLITALSGVPAGLFVPSLSVGAGLGADLHHWLPLAPLQTMVLLSMCAYFSGMLQNPMTAFVLVMEITDTHELLLPLMATSFVATGTARLLNPRSLYEILTENYVRNLPQQA</sequence>
<feature type="transmembrane region" description="Helical" evidence="10">
    <location>
        <begin position="270"/>
        <end position="289"/>
    </location>
</feature>
<evidence type="ECO:0000256" key="9">
    <source>
        <dbReference type="ARBA" id="ARBA00023303"/>
    </source>
</evidence>
<feature type="transmembrane region" description="Helical" evidence="10">
    <location>
        <begin position="319"/>
        <end position="344"/>
    </location>
</feature>
<dbReference type="InterPro" id="IPR050368">
    <property type="entry name" value="ClC-type_chloride_channel"/>
</dbReference>
<keyword evidence="9" id="KW-0407">Ion channel</keyword>
<feature type="transmembrane region" description="Helical" evidence="10">
    <location>
        <begin position="351"/>
        <end position="372"/>
    </location>
</feature>
<dbReference type="SUPFAM" id="SSF81340">
    <property type="entry name" value="Clc chloride channel"/>
    <property type="match status" value="1"/>
</dbReference>
<organism evidence="11 12">
    <name type="scientific">Methylomarinovum caldicuralii</name>
    <dbReference type="NCBI Taxonomy" id="438856"/>
    <lineage>
        <taxon>Bacteria</taxon>
        <taxon>Pseudomonadati</taxon>
        <taxon>Pseudomonadota</taxon>
        <taxon>Gammaproteobacteria</taxon>
        <taxon>Methylococcales</taxon>
        <taxon>Methylothermaceae</taxon>
        <taxon>Methylomarinovum</taxon>
    </lineage>
</organism>
<dbReference type="Pfam" id="PF00654">
    <property type="entry name" value="Voltage_CLC"/>
    <property type="match status" value="1"/>
</dbReference>
<reference evidence="12" key="1">
    <citation type="journal article" date="2024" name="Int. J. Syst. Evol. Microbiol.">
        <title>Methylomarinovum tepidoasis sp. nov., a moderately thermophilic methanotroph of the family Methylothermaceae isolated from a deep-sea hydrothermal field.</title>
        <authorList>
            <person name="Hirayama H."/>
            <person name="Takaki Y."/>
            <person name="Abe M."/>
            <person name="Miyazaki M."/>
            <person name="Uematsu K."/>
            <person name="Matsui Y."/>
            <person name="Takai K."/>
        </authorList>
    </citation>
    <scope>NUCLEOTIDE SEQUENCE [LARGE SCALE GENOMIC DNA]</scope>
    <source>
        <strain evidence="12">IT-9</strain>
    </source>
</reference>
<keyword evidence="8" id="KW-0868">Chloride</keyword>
<evidence type="ECO:0000256" key="8">
    <source>
        <dbReference type="ARBA" id="ARBA00023214"/>
    </source>
</evidence>
<dbReference type="InterPro" id="IPR014743">
    <property type="entry name" value="Cl-channel_core"/>
</dbReference>
<dbReference type="PRINTS" id="PR00762">
    <property type="entry name" value="CLCHANNEL"/>
</dbReference>
<keyword evidence="7" id="KW-0869">Chloride channel</keyword>
<keyword evidence="4 10" id="KW-1133">Transmembrane helix</keyword>
<name>A0AAU9C6I6_9GAMM</name>
<accession>A0AAU9C6I6</accession>
<dbReference type="GO" id="GO:0034707">
    <property type="term" value="C:chloride channel complex"/>
    <property type="evidence" value="ECO:0007669"/>
    <property type="project" value="UniProtKB-KW"/>
</dbReference>
<keyword evidence="3 10" id="KW-0812">Transmembrane</keyword>
<gene>
    <name evidence="11" type="ORF">MIT9_P2382</name>
</gene>
<evidence type="ECO:0000256" key="2">
    <source>
        <dbReference type="ARBA" id="ARBA00022448"/>
    </source>
</evidence>
<feature type="transmembrane region" description="Helical" evidence="10">
    <location>
        <begin position="57"/>
        <end position="74"/>
    </location>
</feature>
<evidence type="ECO:0008006" key="13">
    <source>
        <dbReference type="Google" id="ProtNLM"/>
    </source>
</evidence>